<organism evidence="8 9">
    <name type="scientific">Penicillium salamii</name>
    <dbReference type="NCBI Taxonomy" id="1612424"/>
    <lineage>
        <taxon>Eukaryota</taxon>
        <taxon>Fungi</taxon>
        <taxon>Dikarya</taxon>
        <taxon>Ascomycota</taxon>
        <taxon>Pezizomycotina</taxon>
        <taxon>Eurotiomycetes</taxon>
        <taxon>Eurotiomycetidae</taxon>
        <taxon>Eurotiales</taxon>
        <taxon>Aspergillaceae</taxon>
        <taxon>Penicillium</taxon>
    </lineage>
</organism>
<keyword evidence="2" id="KW-0238">DNA-binding</keyword>
<dbReference type="Gene3D" id="4.10.240.10">
    <property type="entry name" value="Zn(2)-C6 fungal-type DNA-binding domain"/>
    <property type="match status" value="1"/>
</dbReference>
<evidence type="ECO:0000259" key="7">
    <source>
        <dbReference type="PROSITE" id="PS51462"/>
    </source>
</evidence>
<dbReference type="InterPro" id="IPR001138">
    <property type="entry name" value="Zn2Cys6_DnaBD"/>
</dbReference>
<sequence length="1056" mass="118933">MATRNRSLTGCSTCRSRHLKCDETRPGCQLCLTFGLPCPGYQAELKWTQYTHFQSKSRRKDEALDRVFRRQLFSEIEQESMTRLTVESLGTHDVNEVVDNLDRENHAQPDDRRQSLLQGPFGVFNAAPNDTSSVNSIGPSSNPGKSHMATPQQTHAVPTLPNSPLDSWTPGLLTPSSQMQTLFPSPGQSSESEIATIMHQNNYSDGGISALAALNHSPFSPSSATTAIQQESFVMPERAPQLLRYFKNEVGSLSYPLRGNKRCPWQTIHLPRAEKAYAELLLHQTASNTLFCLFYSLLAASCYHLLYKKDSSLDWESDGKKFHELSRRYLELGIRQEIAMDGKVKYKELLMALLSMTMLEIACGKFADAQNLLVESECLIRKRGLSKAHKSVKVRILHHVYTYIRIMAESTCGCALMDICPTRPSQWLASDETNFASLRSFRVVDHSTTSDLDSTLEKTSHIGTNDIHLEILGVWKESLFQELYGLPESLIGLLSQTIRLANEQELLHRDTTVDIDLVLSLNERTKTLEHQVLSWKGDQAASVSQEDGSRTMSPDSKNTRSDYAISLAVHQGLILFYYRRMHNMNALILQDTVRKVLGFVKEIEISRLSNYHREASLLWPTFIAACEALEPELQSGLLDWISSTGTRTSIPAFAAAADVVQRVWEMRQEKMDYTLSWFNVMEHDRCPIISSGLLDYESYGPTPLPPLNSELLRGQFLPFSSSPHQVDLTTHRCMMASNKTRGILDVVRACDNYSPQNSSHLPGAESKYAFKVNGSDALLGYITHSTVERIQWSDSWSIDHNERSVTLITPATATIEDRSMAVEETLKENRQLATVSLLQNWRNETFPVYGPEGHVILNMERCASALFGIVTYGVQLLCYVRHEEGIRLWIGKRSPRKQTYPRMLDTTAAGGLGSGTLPFDALTSEAYEEASLPEATVRTKAKPMSVLTYFHMRGSTAGGESGLFQPEVEYTYAMELNEDFVPRPRDSEVESFQLFTIDEALHSLKEGEFKPNSAIVIVEFLIQQGILTRENEPDYDVILTHLHRKLEFPVLIQPSR</sequence>
<evidence type="ECO:0000256" key="5">
    <source>
        <dbReference type="SAM" id="MobiDB-lite"/>
    </source>
</evidence>
<accession>A0A9W4J0C3</accession>
<dbReference type="InterPro" id="IPR015797">
    <property type="entry name" value="NUDIX_hydrolase-like_dom_sf"/>
</dbReference>
<feature type="domain" description="Nudix hydrolase" evidence="7">
    <location>
        <begin position="871"/>
        <end position="1017"/>
    </location>
</feature>
<dbReference type="PANTHER" id="PTHR31069:SF32">
    <property type="entry name" value="ARGININE METABOLISM REGULATION PROTEIN II"/>
    <property type="match status" value="1"/>
</dbReference>
<keyword evidence="4" id="KW-0539">Nucleus</keyword>
<proteinExistence type="predicted"/>
<keyword evidence="1" id="KW-0805">Transcription regulation</keyword>
<gene>
    <name evidence="8" type="ORF">PSALAMII_LOCUS4362</name>
</gene>
<name>A0A9W4J0C3_9EURO</name>
<dbReference type="OrthoDB" id="3477330at2759"/>
<evidence type="ECO:0000313" key="8">
    <source>
        <dbReference type="EMBL" id="CAG8365722.1"/>
    </source>
</evidence>
<dbReference type="SMART" id="SM00066">
    <property type="entry name" value="GAL4"/>
    <property type="match status" value="1"/>
</dbReference>
<evidence type="ECO:0000259" key="6">
    <source>
        <dbReference type="PROSITE" id="PS50048"/>
    </source>
</evidence>
<feature type="compositionally biased region" description="Polar residues" evidence="5">
    <location>
        <begin position="541"/>
        <end position="556"/>
    </location>
</feature>
<dbReference type="InterPro" id="IPR031804">
    <property type="entry name" value="DUF4743"/>
</dbReference>
<dbReference type="AlphaFoldDB" id="A0A9W4J0C3"/>
<feature type="compositionally biased region" description="Polar residues" evidence="5">
    <location>
        <begin position="128"/>
        <end position="161"/>
    </location>
</feature>
<dbReference type="SUPFAM" id="SSF55811">
    <property type="entry name" value="Nudix"/>
    <property type="match status" value="1"/>
</dbReference>
<dbReference type="Gene3D" id="3.90.79.10">
    <property type="entry name" value="Nucleoside Triphosphate Pyrophosphohydrolase"/>
    <property type="match status" value="1"/>
</dbReference>
<dbReference type="SUPFAM" id="SSF57701">
    <property type="entry name" value="Zn2/Cys6 DNA-binding domain"/>
    <property type="match status" value="1"/>
</dbReference>
<dbReference type="PROSITE" id="PS50048">
    <property type="entry name" value="ZN2_CY6_FUNGAL_2"/>
    <property type="match status" value="1"/>
</dbReference>
<dbReference type="GO" id="GO:0008270">
    <property type="term" value="F:zinc ion binding"/>
    <property type="evidence" value="ECO:0007669"/>
    <property type="project" value="InterPro"/>
</dbReference>
<dbReference type="InterPro" id="IPR021858">
    <property type="entry name" value="Fun_TF"/>
</dbReference>
<dbReference type="Pfam" id="PF11951">
    <property type="entry name" value="Fungal_trans_2"/>
    <property type="match status" value="1"/>
</dbReference>
<evidence type="ECO:0008006" key="10">
    <source>
        <dbReference type="Google" id="ProtNLM"/>
    </source>
</evidence>
<dbReference type="PANTHER" id="PTHR31069">
    <property type="entry name" value="OLEATE-ACTIVATED TRANSCRIPTION FACTOR 1-RELATED"/>
    <property type="match status" value="1"/>
</dbReference>
<dbReference type="InterPro" id="IPR000086">
    <property type="entry name" value="NUDIX_hydrolase_dom"/>
</dbReference>
<evidence type="ECO:0000256" key="1">
    <source>
        <dbReference type="ARBA" id="ARBA00023015"/>
    </source>
</evidence>
<feature type="region of interest" description="Disordered" evidence="5">
    <location>
        <begin position="539"/>
        <end position="558"/>
    </location>
</feature>
<dbReference type="InterPro" id="IPR036864">
    <property type="entry name" value="Zn2-C6_fun-type_DNA-bd_sf"/>
</dbReference>
<dbReference type="GO" id="GO:0044715">
    <property type="term" value="F:8-oxo-dGDP phosphatase activity"/>
    <property type="evidence" value="ECO:0007669"/>
    <property type="project" value="UniProtKB-ARBA"/>
</dbReference>
<dbReference type="InterPro" id="IPR050675">
    <property type="entry name" value="OAF3"/>
</dbReference>
<dbReference type="GO" id="GO:0000981">
    <property type="term" value="F:DNA-binding transcription factor activity, RNA polymerase II-specific"/>
    <property type="evidence" value="ECO:0007669"/>
    <property type="project" value="InterPro"/>
</dbReference>
<evidence type="ECO:0000256" key="3">
    <source>
        <dbReference type="ARBA" id="ARBA00023163"/>
    </source>
</evidence>
<feature type="domain" description="Zn(2)-C6 fungal-type" evidence="6">
    <location>
        <begin position="10"/>
        <end position="38"/>
    </location>
</feature>
<keyword evidence="3" id="KW-0804">Transcription</keyword>
<dbReference type="Proteomes" id="UP001152646">
    <property type="component" value="Unassembled WGS sequence"/>
</dbReference>
<dbReference type="PROSITE" id="PS51462">
    <property type="entry name" value="NUDIX"/>
    <property type="match status" value="1"/>
</dbReference>
<dbReference type="FunFam" id="3.90.79.10:FF:000019">
    <property type="entry name" value="Thiamin pyrophosphokinase, putative"/>
    <property type="match status" value="1"/>
</dbReference>
<dbReference type="Pfam" id="PF00172">
    <property type="entry name" value="Zn_clus"/>
    <property type="match status" value="1"/>
</dbReference>
<dbReference type="Pfam" id="PF15916">
    <property type="entry name" value="DUF4743"/>
    <property type="match status" value="1"/>
</dbReference>
<feature type="region of interest" description="Disordered" evidence="5">
    <location>
        <begin position="121"/>
        <end position="161"/>
    </location>
</feature>
<evidence type="ECO:0000256" key="2">
    <source>
        <dbReference type="ARBA" id="ARBA00023125"/>
    </source>
</evidence>
<dbReference type="CDD" id="cd03676">
    <property type="entry name" value="NUDIX_Tnr3_like"/>
    <property type="match status" value="1"/>
</dbReference>
<evidence type="ECO:0000256" key="4">
    <source>
        <dbReference type="ARBA" id="ARBA00023242"/>
    </source>
</evidence>
<dbReference type="EMBL" id="CAJVPA010000166">
    <property type="protein sequence ID" value="CAG8365722.1"/>
    <property type="molecule type" value="Genomic_DNA"/>
</dbReference>
<dbReference type="PROSITE" id="PS00463">
    <property type="entry name" value="ZN2_CY6_FUNGAL_1"/>
    <property type="match status" value="1"/>
</dbReference>
<comment type="caution">
    <text evidence="8">The sequence shown here is derived from an EMBL/GenBank/DDBJ whole genome shotgun (WGS) entry which is preliminary data.</text>
</comment>
<reference evidence="8" key="1">
    <citation type="submission" date="2021-07" db="EMBL/GenBank/DDBJ databases">
        <authorList>
            <person name="Branca A.L. A."/>
        </authorList>
    </citation>
    <scope>NUCLEOTIDE SEQUENCE</scope>
</reference>
<dbReference type="GO" id="GO:0003677">
    <property type="term" value="F:DNA binding"/>
    <property type="evidence" value="ECO:0007669"/>
    <property type="project" value="UniProtKB-KW"/>
</dbReference>
<evidence type="ECO:0000313" key="9">
    <source>
        <dbReference type="Proteomes" id="UP001152646"/>
    </source>
</evidence>
<dbReference type="CDD" id="cd00067">
    <property type="entry name" value="GAL4"/>
    <property type="match status" value="1"/>
</dbReference>
<protein>
    <recommendedName>
        <fullName evidence="10">Zn(2)-C6 fungal-type domain-containing protein</fullName>
    </recommendedName>
</protein>